<keyword evidence="1 2" id="KW-0238">DNA-binding</keyword>
<protein>
    <submittedName>
        <fullName evidence="5">TetR/AcrR family transcriptional regulator</fullName>
    </submittedName>
</protein>
<sequence>MTATWRATQKANRRTALMESAARLFAERGFAAVSTTELGEAVGMSGPALYKHFASKDALLAEILVDASERLLAGCRAILAEAESEDRVTDPAQTLERLVRFHLEFATTDPDVIRIQDRELPSLAPKDNQSVRRLQREYVQLWDAVLSGLRPELDDGERQVRLLGTFGLLNSTPHSAGPTPIRATRTADGQHAGDILAGMALRSLTGGEPLHQTGGHTGQTGTPRAPAPASLDHHGASA</sequence>
<dbReference type="InterPro" id="IPR041490">
    <property type="entry name" value="KstR2_TetR_C"/>
</dbReference>
<dbReference type="Gene3D" id="1.10.357.10">
    <property type="entry name" value="Tetracycline Repressor, domain 2"/>
    <property type="match status" value="1"/>
</dbReference>
<name>A0ABV8XY99_9MICC</name>
<feature type="DNA-binding region" description="H-T-H motif" evidence="2">
    <location>
        <begin position="34"/>
        <end position="53"/>
    </location>
</feature>
<dbReference type="Proteomes" id="UP001595965">
    <property type="component" value="Unassembled WGS sequence"/>
</dbReference>
<dbReference type="InterPro" id="IPR036271">
    <property type="entry name" value="Tet_transcr_reg_TetR-rel_C_sf"/>
</dbReference>
<feature type="compositionally biased region" description="Low complexity" evidence="3">
    <location>
        <begin position="211"/>
        <end position="222"/>
    </location>
</feature>
<dbReference type="SUPFAM" id="SSF48498">
    <property type="entry name" value="Tetracyclin repressor-like, C-terminal domain"/>
    <property type="match status" value="1"/>
</dbReference>
<evidence type="ECO:0000256" key="3">
    <source>
        <dbReference type="SAM" id="MobiDB-lite"/>
    </source>
</evidence>
<feature type="region of interest" description="Disordered" evidence="3">
    <location>
        <begin position="205"/>
        <end position="238"/>
    </location>
</feature>
<dbReference type="Gene3D" id="1.10.10.60">
    <property type="entry name" value="Homeodomain-like"/>
    <property type="match status" value="1"/>
</dbReference>
<dbReference type="SUPFAM" id="SSF46689">
    <property type="entry name" value="Homeodomain-like"/>
    <property type="match status" value="1"/>
</dbReference>
<dbReference type="PANTHER" id="PTHR30055">
    <property type="entry name" value="HTH-TYPE TRANSCRIPTIONAL REGULATOR RUTR"/>
    <property type="match status" value="1"/>
</dbReference>
<dbReference type="RefSeq" id="WP_344228138.1">
    <property type="nucleotide sequence ID" value="NZ_BAAALH010000002.1"/>
</dbReference>
<organism evidence="5 6">
    <name type="scientific">Citricoccus alkalitolerans</name>
    <dbReference type="NCBI Taxonomy" id="246603"/>
    <lineage>
        <taxon>Bacteria</taxon>
        <taxon>Bacillati</taxon>
        <taxon>Actinomycetota</taxon>
        <taxon>Actinomycetes</taxon>
        <taxon>Micrococcales</taxon>
        <taxon>Micrococcaceae</taxon>
        <taxon>Citricoccus</taxon>
    </lineage>
</organism>
<dbReference type="Pfam" id="PF00440">
    <property type="entry name" value="TetR_N"/>
    <property type="match status" value="1"/>
</dbReference>
<dbReference type="InterPro" id="IPR009057">
    <property type="entry name" value="Homeodomain-like_sf"/>
</dbReference>
<gene>
    <name evidence="5" type="ORF">ACFO0K_07775</name>
</gene>
<evidence type="ECO:0000313" key="5">
    <source>
        <dbReference type="EMBL" id="MFC4429577.1"/>
    </source>
</evidence>
<dbReference type="PROSITE" id="PS50977">
    <property type="entry name" value="HTH_TETR_2"/>
    <property type="match status" value="1"/>
</dbReference>
<dbReference type="PANTHER" id="PTHR30055:SF237">
    <property type="entry name" value="TRANSCRIPTIONAL REPRESSOR MCE3R"/>
    <property type="match status" value="1"/>
</dbReference>
<evidence type="ECO:0000256" key="1">
    <source>
        <dbReference type="ARBA" id="ARBA00023125"/>
    </source>
</evidence>
<dbReference type="InterPro" id="IPR050109">
    <property type="entry name" value="HTH-type_TetR-like_transc_reg"/>
</dbReference>
<dbReference type="InterPro" id="IPR001647">
    <property type="entry name" value="HTH_TetR"/>
</dbReference>
<evidence type="ECO:0000256" key="2">
    <source>
        <dbReference type="PROSITE-ProRule" id="PRU00335"/>
    </source>
</evidence>
<evidence type="ECO:0000259" key="4">
    <source>
        <dbReference type="PROSITE" id="PS50977"/>
    </source>
</evidence>
<proteinExistence type="predicted"/>
<dbReference type="Pfam" id="PF17932">
    <property type="entry name" value="TetR_C_24"/>
    <property type="match status" value="1"/>
</dbReference>
<dbReference type="PRINTS" id="PR00455">
    <property type="entry name" value="HTHTETR"/>
</dbReference>
<keyword evidence="6" id="KW-1185">Reference proteome</keyword>
<dbReference type="EMBL" id="JBHSEN010000001">
    <property type="protein sequence ID" value="MFC4429577.1"/>
    <property type="molecule type" value="Genomic_DNA"/>
</dbReference>
<accession>A0ABV8XY99</accession>
<feature type="domain" description="HTH tetR-type" evidence="4">
    <location>
        <begin position="11"/>
        <end position="71"/>
    </location>
</feature>
<evidence type="ECO:0000313" key="6">
    <source>
        <dbReference type="Proteomes" id="UP001595965"/>
    </source>
</evidence>
<comment type="caution">
    <text evidence="5">The sequence shown here is derived from an EMBL/GenBank/DDBJ whole genome shotgun (WGS) entry which is preliminary data.</text>
</comment>
<reference evidence="6" key="1">
    <citation type="journal article" date="2019" name="Int. J. Syst. Evol. Microbiol.">
        <title>The Global Catalogue of Microorganisms (GCM) 10K type strain sequencing project: providing services to taxonomists for standard genome sequencing and annotation.</title>
        <authorList>
            <consortium name="The Broad Institute Genomics Platform"/>
            <consortium name="The Broad Institute Genome Sequencing Center for Infectious Disease"/>
            <person name="Wu L."/>
            <person name="Ma J."/>
        </authorList>
    </citation>
    <scope>NUCLEOTIDE SEQUENCE [LARGE SCALE GENOMIC DNA]</scope>
    <source>
        <strain evidence="6">CGMCC 1.12125</strain>
    </source>
</reference>